<evidence type="ECO:0008006" key="3">
    <source>
        <dbReference type="Google" id="ProtNLM"/>
    </source>
</evidence>
<evidence type="ECO:0000313" key="2">
    <source>
        <dbReference type="Proteomes" id="UP001183410"/>
    </source>
</evidence>
<organism evidence="1 2">
    <name type="scientific">Streptomyces chisholmiae</name>
    <dbReference type="NCBI Taxonomy" id="3075540"/>
    <lineage>
        <taxon>Bacteria</taxon>
        <taxon>Bacillati</taxon>
        <taxon>Actinomycetota</taxon>
        <taxon>Actinomycetes</taxon>
        <taxon>Kitasatosporales</taxon>
        <taxon>Streptomycetaceae</taxon>
        <taxon>Streptomyces</taxon>
    </lineage>
</organism>
<keyword evidence="2" id="KW-1185">Reference proteome</keyword>
<name>A0ABU2JQU6_9ACTN</name>
<reference evidence="2" key="1">
    <citation type="submission" date="2023-07" db="EMBL/GenBank/DDBJ databases">
        <title>30 novel species of actinomycetes from the DSMZ collection.</title>
        <authorList>
            <person name="Nouioui I."/>
        </authorList>
    </citation>
    <scope>NUCLEOTIDE SEQUENCE [LARGE SCALE GENOMIC DNA]</scope>
    <source>
        <strain evidence="2">DSM 44915</strain>
    </source>
</reference>
<gene>
    <name evidence="1" type="ORF">RM844_13810</name>
</gene>
<accession>A0ABU2JQU6</accession>
<dbReference type="EMBL" id="JAVREO010000007">
    <property type="protein sequence ID" value="MDT0267362.1"/>
    <property type="molecule type" value="Genomic_DNA"/>
</dbReference>
<sequence length="153" mass="15588">MTELTALDDAGAAAALRAAGAAARGFLDLDPVTQNDALLARTLAGVEGRVFRAGDALVGAAPNPRQPRQALVACTSDEPAAVRALVGFLVTYRRTTSGLALVPDGAPAVAAFRGAGFTELGVLRDHGYGSGAYHDVRVLFGAGFGKAVAAWRP</sequence>
<dbReference type="RefSeq" id="WP_311667424.1">
    <property type="nucleotide sequence ID" value="NZ_JAVREO010000007.1"/>
</dbReference>
<dbReference type="Proteomes" id="UP001183410">
    <property type="component" value="Unassembled WGS sequence"/>
</dbReference>
<evidence type="ECO:0000313" key="1">
    <source>
        <dbReference type="EMBL" id="MDT0267362.1"/>
    </source>
</evidence>
<comment type="caution">
    <text evidence="1">The sequence shown here is derived from an EMBL/GenBank/DDBJ whole genome shotgun (WGS) entry which is preliminary data.</text>
</comment>
<protein>
    <recommendedName>
        <fullName evidence="3">N-acetyltransferase</fullName>
    </recommendedName>
</protein>
<proteinExistence type="predicted"/>